<dbReference type="PROSITE" id="PS50850">
    <property type="entry name" value="MFS"/>
    <property type="match status" value="1"/>
</dbReference>
<dbReference type="EMBL" id="JALQCY010000003">
    <property type="protein sequence ID" value="MCK9794176.1"/>
    <property type="molecule type" value="Genomic_DNA"/>
</dbReference>
<feature type="transmembrane region" description="Helical" evidence="5">
    <location>
        <begin position="146"/>
        <end position="165"/>
    </location>
</feature>
<evidence type="ECO:0000259" key="6">
    <source>
        <dbReference type="PROSITE" id="PS50850"/>
    </source>
</evidence>
<comment type="subcellular location">
    <subcellularLocation>
        <location evidence="1">Cell membrane</location>
        <topology evidence="1">Multi-pass membrane protein</topology>
    </subcellularLocation>
</comment>
<gene>
    <name evidence="7" type="ORF">M1843_10505</name>
</gene>
<evidence type="ECO:0000256" key="1">
    <source>
        <dbReference type="ARBA" id="ARBA00004651"/>
    </source>
</evidence>
<dbReference type="CDD" id="cd17393">
    <property type="entry name" value="MFS_MosC_like"/>
    <property type="match status" value="1"/>
</dbReference>
<evidence type="ECO:0000256" key="5">
    <source>
        <dbReference type="SAM" id="Phobius"/>
    </source>
</evidence>
<name>A0ABT0J3U8_9MICO</name>
<comment type="caution">
    <text evidence="7">The sequence shown here is derived from an EMBL/GenBank/DDBJ whole genome shotgun (WGS) entry which is preliminary data.</text>
</comment>
<keyword evidence="2 5" id="KW-0812">Transmembrane</keyword>
<feature type="transmembrane region" description="Helical" evidence="5">
    <location>
        <begin position="51"/>
        <end position="71"/>
    </location>
</feature>
<dbReference type="Pfam" id="PF07690">
    <property type="entry name" value="MFS_1"/>
    <property type="match status" value="1"/>
</dbReference>
<evidence type="ECO:0000256" key="4">
    <source>
        <dbReference type="ARBA" id="ARBA00023136"/>
    </source>
</evidence>
<feature type="transmembrane region" description="Helical" evidence="5">
    <location>
        <begin position="259"/>
        <end position="280"/>
    </location>
</feature>
<evidence type="ECO:0000313" key="7">
    <source>
        <dbReference type="EMBL" id="MCK9794176.1"/>
    </source>
</evidence>
<feature type="domain" description="Major facilitator superfamily (MFS) profile" evidence="6">
    <location>
        <begin position="17"/>
        <end position="404"/>
    </location>
</feature>
<sequence length="423" mass="41629">MSRSGEPTGVAGGDRRARVVVAAFYLVQGLCFAGLLAQVPTLQDGLGISDGSLTLILLLVPVVAGVGSVLAGALAPRVGSARLLHLCGPLVALAVLGAGLAPSVAVLYPVVATVGLLLGLVDATMNMQGVEVEQRYGRSLLNSFHGAWSVGGILGSLAAVLAHSLGWSLVAGLGLVAALGVAVDLAATVLAGPAGRQRGAVVVPGLATAERGPTVVPGAGAPATRPPWGPLVLVGLAVTIVYVADSATSNWSTKYIEDALGGAASVAPLGLAAYLGCQLLGRLAADRQVNRFGPVAPVAVGGIVGTAGLAAVTFAPGPWVAVVGFGLTGLGLSVVVPLAFSVAGRLDPEGTGVAVARVNLFNYVGFVVGAGLIGGVAELTSLRLAFGVPALLALGVVALAPAFRTPAGDATAVRPPARAPETL</sequence>
<feature type="transmembrane region" description="Helical" evidence="5">
    <location>
        <begin position="292"/>
        <end position="313"/>
    </location>
</feature>
<protein>
    <submittedName>
        <fullName evidence="7">MFS transporter</fullName>
    </submittedName>
</protein>
<feature type="transmembrane region" description="Helical" evidence="5">
    <location>
        <begin position="83"/>
        <end position="100"/>
    </location>
</feature>
<proteinExistence type="predicted"/>
<dbReference type="PANTHER" id="PTHR23514">
    <property type="entry name" value="BYPASS OF STOP CODON PROTEIN 6"/>
    <property type="match status" value="1"/>
</dbReference>
<keyword evidence="8" id="KW-1185">Reference proteome</keyword>
<feature type="transmembrane region" description="Helical" evidence="5">
    <location>
        <begin position="360"/>
        <end position="377"/>
    </location>
</feature>
<feature type="transmembrane region" description="Helical" evidence="5">
    <location>
        <begin position="383"/>
        <end position="403"/>
    </location>
</feature>
<feature type="transmembrane region" description="Helical" evidence="5">
    <location>
        <begin position="20"/>
        <end position="39"/>
    </location>
</feature>
<reference evidence="7 8" key="1">
    <citation type="submission" date="2022-02" db="EMBL/GenBank/DDBJ databases">
        <title>The car tank lid bacteriome: a reservoir of bacteria with potential in bioremediation of fuel.</title>
        <authorList>
            <person name="Vidal-Verdu A."/>
            <person name="Gomez-Martinez D."/>
            <person name="Latorre-Perez A."/>
            <person name="Pereto J."/>
            <person name="Porcar M."/>
        </authorList>
    </citation>
    <scope>NUCLEOTIDE SEQUENCE [LARGE SCALE GENOMIC DNA]</scope>
    <source>
        <strain evidence="7 8">4D.3</strain>
    </source>
</reference>
<evidence type="ECO:0000256" key="2">
    <source>
        <dbReference type="ARBA" id="ARBA00022692"/>
    </source>
</evidence>
<keyword evidence="3 5" id="KW-1133">Transmembrane helix</keyword>
<dbReference type="InterPro" id="IPR036259">
    <property type="entry name" value="MFS_trans_sf"/>
</dbReference>
<accession>A0ABT0J3U8</accession>
<feature type="transmembrane region" description="Helical" evidence="5">
    <location>
        <begin position="319"/>
        <end position="340"/>
    </location>
</feature>
<feature type="transmembrane region" description="Helical" evidence="5">
    <location>
        <begin position="106"/>
        <end position="125"/>
    </location>
</feature>
<feature type="transmembrane region" description="Helical" evidence="5">
    <location>
        <begin position="171"/>
        <end position="191"/>
    </location>
</feature>
<evidence type="ECO:0000313" key="8">
    <source>
        <dbReference type="Proteomes" id="UP001651050"/>
    </source>
</evidence>
<dbReference type="Proteomes" id="UP001651050">
    <property type="component" value="Unassembled WGS sequence"/>
</dbReference>
<dbReference type="SUPFAM" id="SSF103473">
    <property type="entry name" value="MFS general substrate transporter"/>
    <property type="match status" value="1"/>
</dbReference>
<evidence type="ECO:0000256" key="3">
    <source>
        <dbReference type="ARBA" id="ARBA00022989"/>
    </source>
</evidence>
<dbReference type="PANTHER" id="PTHR23514:SF13">
    <property type="entry name" value="INNER MEMBRANE PROTEIN YBJJ"/>
    <property type="match status" value="1"/>
</dbReference>
<dbReference type="RefSeq" id="WP_416344030.1">
    <property type="nucleotide sequence ID" value="NZ_JALQCY010000003.1"/>
</dbReference>
<keyword evidence="4 5" id="KW-0472">Membrane</keyword>
<feature type="transmembrane region" description="Helical" evidence="5">
    <location>
        <begin position="228"/>
        <end position="247"/>
    </location>
</feature>
<dbReference type="InterPro" id="IPR020846">
    <property type="entry name" value="MFS_dom"/>
</dbReference>
<dbReference type="InterPro" id="IPR051788">
    <property type="entry name" value="MFS_Transporter"/>
</dbReference>
<organism evidence="7 8">
    <name type="scientific">Isoptericola peretonis</name>
    <dbReference type="NCBI Taxonomy" id="2918523"/>
    <lineage>
        <taxon>Bacteria</taxon>
        <taxon>Bacillati</taxon>
        <taxon>Actinomycetota</taxon>
        <taxon>Actinomycetes</taxon>
        <taxon>Micrococcales</taxon>
        <taxon>Promicromonosporaceae</taxon>
        <taxon>Isoptericola</taxon>
    </lineage>
</organism>
<dbReference type="InterPro" id="IPR011701">
    <property type="entry name" value="MFS"/>
</dbReference>
<dbReference type="Gene3D" id="1.20.1250.20">
    <property type="entry name" value="MFS general substrate transporter like domains"/>
    <property type="match status" value="2"/>
</dbReference>